<feature type="binding site" evidence="9">
    <location>
        <position position="126"/>
    </location>
    <ligand>
        <name>NAD(+)</name>
        <dbReference type="ChEBI" id="CHEBI:57540"/>
    </ligand>
</feature>
<dbReference type="InterPro" id="IPR028356">
    <property type="entry name" value="UDPglc_DH_euk"/>
</dbReference>
<dbReference type="InterPro" id="IPR017476">
    <property type="entry name" value="UDP-Glc/GDP-Man"/>
</dbReference>
<dbReference type="GO" id="GO:0005634">
    <property type="term" value="C:nucleus"/>
    <property type="evidence" value="ECO:0007669"/>
    <property type="project" value="TreeGrafter"/>
</dbReference>
<dbReference type="InterPro" id="IPR014027">
    <property type="entry name" value="UDP-Glc/GDP-Man_DH_C"/>
</dbReference>
<dbReference type="SUPFAM" id="SSF52413">
    <property type="entry name" value="UDP-glucose/GDP-mannose dehydrogenase C-terminal domain"/>
    <property type="match status" value="1"/>
</dbReference>
<dbReference type="PIRSF" id="PIRSF000124">
    <property type="entry name" value="UDPglc_GDPman_dh"/>
    <property type="match status" value="1"/>
</dbReference>
<dbReference type="GO" id="GO:0003979">
    <property type="term" value="F:UDP-glucose 6-dehydrogenase activity"/>
    <property type="evidence" value="ECO:0007669"/>
    <property type="project" value="UniProtKB-EC"/>
</dbReference>
<feature type="binding site" evidence="8">
    <location>
        <position position="345"/>
    </location>
    <ligand>
        <name>substrate</name>
    </ligand>
</feature>
<reference evidence="11 12" key="1">
    <citation type="submission" date="2016-06" db="EMBL/GenBank/DDBJ databases">
        <title>Evolution of pathogenesis and genome organization in the Tremellales.</title>
        <authorList>
            <person name="Cuomo C."/>
            <person name="Litvintseva A."/>
            <person name="Heitman J."/>
            <person name="Chen Y."/>
            <person name="Sun S."/>
            <person name="Springer D."/>
            <person name="Dromer F."/>
            <person name="Young S."/>
            <person name="Zeng Q."/>
            <person name="Chapman S."/>
            <person name="Gujja S."/>
            <person name="Saif S."/>
            <person name="Birren B."/>
        </authorList>
    </citation>
    <scope>NUCLEOTIDE SEQUENCE [LARGE SCALE GENOMIC DNA]</scope>
    <source>
        <strain evidence="11 12">CBS 6039</strain>
    </source>
</reference>
<dbReference type="FunFam" id="3.40.50.720:FF:000032">
    <property type="entry name" value="UDP-glucose 6-dehydrogenase"/>
    <property type="match status" value="1"/>
</dbReference>
<dbReference type="Pfam" id="PF00984">
    <property type="entry name" value="UDPG_MGDP_dh"/>
    <property type="match status" value="1"/>
</dbReference>
<keyword evidence="5 9" id="KW-0520">NAD</keyword>
<dbReference type="PANTHER" id="PTHR11374:SF3">
    <property type="entry name" value="UDP-GLUCOSE 6-DEHYDROGENASE"/>
    <property type="match status" value="1"/>
</dbReference>
<dbReference type="InterPro" id="IPR036220">
    <property type="entry name" value="UDP-Glc/GDP-Man_DH_C_sf"/>
</dbReference>
<evidence type="ECO:0000256" key="2">
    <source>
        <dbReference type="ARBA" id="ARBA00006601"/>
    </source>
</evidence>
<feature type="binding site" evidence="8">
    <location>
        <begin position="352"/>
        <end position="358"/>
    </location>
    <ligand>
        <name>substrate</name>
    </ligand>
</feature>
<dbReference type="EC" id="1.1.1.22" evidence="3"/>
<dbReference type="OrthoDB" id="5059218at2759"/>
<comment type="catalytic activity">
    <reaction evidence="6">
        <text>UDP-alpha-D-glucose + 2 NAD(+) + H2O = UDP-alpha-D-glucuronate + 2 NADH + 3 H(+)</text>
        <dbReference type="Rhea" id="RHEA:23596"/>
        <dbReference type="ChEBI" id="CHEBI:15377"/>
        <dbReference type="ChEBI" id="CHEBI:15378"/>
        <dbReference type="ChEBI" id="CHEBI:57540"/>
        <dbReference type="ChEBI" id="CHEBI:57945"/>
        <dbReference type="ChEBI" id="CHEBI:58052"/>
        <dbReference type="ChEBI" id="CHEBI:58885"/>
        <dbReference type="EC" id="1.1.1.22"/>
    </reaction>
</comment>
<evidence type="ECO:0000313" key="12">
    <source>
        <dbReference type="Proteomes" id="UP000094065"/>
    </source>
</evidence>
<dbReference type="InterPro" id="IPR036291">
    <property type="entry name" value="NAD(P)-bd_dom_sf"/>
</dbReference>
<comment type="pathway">
    <text evidence="1">Nucleotide-sugar biosynthesis; UDP-alpha-D-glucuronate biosynthesis; UDP-alpha-D-glucuronate from UDP-alpha-D-glucose: step 1/1.</text>
</comment>
<feature type="binding site" evidence="9">
    <location>
        <position position="121"/>
    </location>
    <ligand>
        <name>NAD(+)</name>
        <dbReference type="ChEBI" id="CHEBI:57540"/>
    </ligand>
</feature>
<dbReference type="FunFam" id="1.20.5.100:FF:000001">
    <property type="entry name" value="UDP-glucose 6-dehydrogenase"/>
    <property type="match status" value="1"/>
</dbReference>
<dbReference type="GeneID" id="30154640"/>
<feature type="binding site" evidence="8">
    <location>
        <begin position="246"/>
        <end position="250"/>
    </location>
    <ligand>
        <name>substrate</name>
    </ligand>
</feature>
<dbReference type="GO" id="GO:0051287">
    <property type="term" value="F:NAD binding"/>
    <property type="evidence" value="ECO:0007669"/>
    <property type="project" value="InterPro"/>
</dbReference>
<evidence type="ECO:0000256" key="7">
    <source>
        <dbReference type="PIRSR" id="PIRSR500133-1"/>
    </source>
</evidence>
<dbReference type="UniPathway" id="UPA00038">
    <property type="reaction ID" value="UER00491"/>
</dbReference>
<feature type="binding site" evidence="9">
    <location>
        <begin position="361"/>
        <end position="364"/>
    </location>
    <ligand>
        <name>NAD(+)</name>
        <dbReference type="ChEBI" id="CHEBI:57540"/>
    </ligand>
</feature>
<dbReference type="InterPro" id="IPR001732">
    <property type="entry name" value="UDP-Glc/GDP-Man_DH_N"/>
</dbReference>
<dbReference type="GO" id="GO:0006024">
    <property type="term" value="P:glycosaminoglycan biosynthetic process"/>
    <property type="evidence" value="ECO:0007669"/>
    <property type="project" value="TreeGrafter"/>
</dbReference>
<dbReference type="Proteomes" id="UP000094065">
    <property type="component" value="Unassembled WGS sequence"/>
</dbReference>
<dbReference type="Gene3D" id="1.20.5.100">
    <property type="entry name" value="Cytochrome c1, transmembrane anchor, C-terminal"/>
    <property type="match status" value="1"/>
</dbReference>
<evidence type="ECO:0000256" key="1">
    <source>
        <dbReference type="ARBA" id="ARBA00004701"/>
    </source>
</evidence>
<proteinExistence type="inferred from homology"/>
<gene>
    <name evidence="11" type="ORF">L202_03331</name>
</gene>
<feature type="active site" description="Nucleophile" evidence="7">
    <location>
        <position position="361"/>
    </location>
</feature>
<evidence type="ECO:0000313" key="11">
    <source>
        <dbReference type="EMBL" id="ODN79321.1"/>
    </source>
</evidence>
<accession>A0A1E3HUZ2</accession>
<dbReference type="SMART" id="SM00984">
    <property type="entry name" value="UDPG_MGDP_dh_C"/>
    <property type="match status" value="1"/>
</dbReference>
<comment type="similarity">
    <text evidence="2">Belongs to the UDP-glucose/GDP-mannose dehydrogenase family.</text>
</comment>
<evidence type="ECO:0000256" key="3">
    <source>
        <dbReference type="ARBA" id="ARBA00012954"/>
    </source>
</evidence>
<evidence type="ECO:0000256" key="8">
    <source>
        <dbReference type="PIRSR" id="PIRSR500133-2"/>
    </source>
</evidence>
<dbReference type="GO" id="GO:0006065">
    <property type="term" value="P:UDP-glucuronate biosynthetic process"/>
    <property type="evidence" value="ECO:0007669"/>
    <property type="project" value="UniProtKB-UniPathway"/>
</dbReference>
<feature type="binding site" evidence="9">
    <location>
        <position position="250"/>
    </location>
    <ligand>
        <name>NAD(+)</name>
        <dbReference type="ChEBI" id="CHEBI:57540"/>
    </ligand>
</feature>
<feature type="binding site" evidence="9">
    <location>
        <begin position="174"/>
        <end position="178"/>
    </location>
    <ligand>
        <name>NAD(+)</name>
        <dbReference type="ChEBI" id="CHEBI:57540"/>
    </ligand>
</feature>
<keyword evidence="12" id="KW-1185">Reference proteome</keyword>
<dbReference type="PANTHER" id="PTHR11374">
    <property type="entry name" value="UDP-GLUCOSE DEHYDROGENASE/UDP-MANNAC DEHYDROGENASE"/>
    <property type="match status" value="1"/>
</dbReference>
<evidence type="ECO:0000259" key="10">
    <source>
        <dbReference type="SMART" id="SM00984"/>
    </source>
</evidence>
<dbReference type="Pfam" id="PF03721">
    <property type="entry name" value="UDPG_MGDP_dh_N"/>
    <property type="match status" value="1"/>
</dbReference>
<evidence type="ECO:0000256" key="9">
    <source>
        <dbReference type="PIRSR" id="PIRSR500133-3"/>
    </source>
</evidence>
<feature type="binding site" evidence="8">
    <location>
        <begin position="423"/>
        <end position="424"/>
    </location>
    <ligand>
        <name>substrate</name>
    </ligand>
</feature>
<comment type="caution">
    <text evidence="11">The sequence shown here is derived from an EMBL/GenBank/DDBJ whole genome shotgun (WGS) entry which is preliminary data.</text>
</comment>
<protein>
    <recommendedName>
        <fullName evidence="3">UDP-glucose 6-dehydrogenase</fullName>
        <ecNumber evidence="3">1.1.1.22</ecNumber>
    </recommendedName>
</protein>
<dbReference type="NCBIfam" id="TIGR03026">
    <property type="entry name" value="NDP-sugDHase"/>
    <property type="match status" value="1"/>
</dbReference>
<dbReference type="STRING" id="1295533.A0A1E3HUZ2"/>
<dbReference type="RefSeq" id="XP_018994168.1">
    <property type="nucleotide sequence ID" value="XM_019137142.1"/>
</dbReference>
<feature type="binding site" evidence="8">
    <location>
        <position position="527"/>
    </location>
    <ligand>
        <name>substrate</name>
    </ligand>
</feature>
<evidence type="ECO:0000256" key="6">
    <source>
        <dbReference type="ARBA" id="ARBA00047473"/>
    </source>
</evidence>
<feature type="domain" description="UDP-glucose/GDP-mannose dehydrogenase C-terminal" evidence="10">
    <location>
        <begin position="417"/>
        <end position="532"/>
    </location>
</feature>
<dbReference type="Pfam" id="PF03720">
    <property type="entry name" value="UDPG_MGDP_dh_C"/>
    <property type="match status" value="1"/>
</dbReference>
<keyword evidence="4" id="KW-0560">Oxidoreductase</keyword>
<dbReference type="Gene3D" id="3.40.50.720">
    <property type="entry name" value="NAD(P)-binding Rossmann-like Domain"/>
    <property type="match status" value="2"/>
</dbReference>
<dbReference type="SUPFAM" id="SSF51735">
    <property type="entry name" value="NAD(P)-binding Rossmann-fold domains"/>
    <property type="match status" value="1"/>
</dbReference>
<dbReference type="PIRSF" id="PIRSF500133">
    <property type="entry name" value="UDPglc_DH_euk"/>
    <property type="match status" value="1"/>
</dbReference>
<feature type="binding site" evidence="9">
    <location>
        <position position="431"/>
    </location>
    <ligand>
        <name>NAD(+)</name>
        <dbReference type="ChEBI" id="CHEBI:57540"/>
    </ligand>
</feature>
<evidence type="ECO:0000256" key="4">
    <source>
        <dbReference type="ARBA" id="ARBA00023002"/>
    </source>
</evidence>
<feature type="binding site" evidence="9">
    <location>
        <begin position="215"/>
        <end position="216"/>
    </location>
    <ligand>
        <name>NAD(+)</name>
        <dbReference type="ChEBI" id="CHEBI:57540"/>
    </ligand>
</feature>
<dbReference type="SUPFAM" id="SSF48179">
    <property type="entry name" value="6-phosphogluconate dehydrogenase C-terminal domain-like"/>
    <property type="match status" value="1"/>
</dbReference>
<dbReference type="AlphaFoldDB" id="A0A1E3HUZ2"/>
<dbReference type="InterPro" id="IPR014026">
    <property type="entry name" value="UDP-Glc/GDP-Man_DH_dimer"/>
</dbReference>
<name>A0A1E3HUZ2_9TREE</name>
<organism evidence="11 12">
    <name type="scientific">Cryptococcus amylolentus CBS 6039</name>
    <dbReference type="NCBI Taxonomy" id="1295533"/>
    <lineage>
        <taxon>Eukaryota</taxon>
        <taxon>Fungi</taxon>
        <taxon>Dikarya</taxon>
        <taxon>Basidiomycota</taxon>
        <taxon>Agaricomycotina</taxon>
        <taxon>Tremellomycetes</taxon>
        <taxon>Tremellales</taxon>
        <taxon>Cryptococcaceae</taxon>
        <taxon>Cryptococcus</taxon>
    </lineage>
</organism>
<dbReference type="FunFam" id="3.40.50.720:FF:000193">
    <property type="entry name" value="UDP-glucose 6-dehydrogenase"/>
    <property type="match status" value="1"/>
</dbReference>
<sequence>MAPITVKKICCSKYFYPRTGAPHSSLSTHLLSLPVSILNQHGLASRSIASPISYCRHATSVFQIHADHASSPLQSAPATLVSHAFPTAVDAFLADSLVLSGGPTCAVIANKCPNIIVTIVDLNQQRIDAWNSDQLPIYEPGLDEVVKASRGKNLFFSTDVDKAIEEADLIFVSVNTPTKKSGVGAGYAADLKFLQLATRRIAEVANSSKIVVEKSTVPCRTAESMRTILEANSKPGCHFDILSNPEFLAEGTAISDLFAPDRVLIGSLQTEQGLDACQALANVYANWVPRDRILTVGLWSSELSKLAANAMLAQRISSVNALSAICEATGANIDEVAFAVGKDSRMGPKFLKASVGFGGSCFQKDILNLVYLSESLHLPEVAKYWRAVVEMNEYQKDRFSKKVVETLFNTITGKKIALLGWAFKKDTGDTRESPSISIANHFLSEKARVSIYDPQVTESQIWLDLTEYGDIPAEPIKPHVNIVKSVEEACAGAEAIVICTEWDEFKTLDWKKIYANCPRPAFVFDGRLILNRKELTDIGFKVVTIGTGERV</sequence>
<dbReference type="EMBL" id="AWGJ01000005">
    <property type="protein sequence ID" value="ODN79321.1"/>
    <property type="molecule type" value="Genomic_DNA"/>
</dbReference>
<dbReference type="InterPro" id="IPR008927">
    <property type="entry name" value="6-PGluconate_DH-like_C_sf"/>
</dbReference>
<evidence type="ECO:0000256" key="5">
    <source>
        <dbReference type="ARBA" id="ARBA00023027"/>
    </source>
</evidence>
<feature type="binding site" evidence="8">
    <location>
        <begin position="305"/>
        <end position="309"/>
    </location>
    <ligand>
        <name>substrate</name>
    </ligand>
</feature>